<dbReference type="Proteomes" id="UP000327493">
    <property type="component" value="Chromosome 17"/>
</dbReference>
<sequence length="94" mass="10198">MEKGPGREVHTASADGRAHCVAITWHSSSLGMLSRPRPTNPPPPRPPRACLNQSAVAAVFSLFSHLTFKAGHGDARMCHNSIPVRRWSCDRAVS</sequence>
<keyword evidence="2" id="KW-1185">Reference proteome</keyword>
<gene>
    <name evidence="1" type="ORF">FQN60_015207</name>
</gene>
<reference evidence="1 2" key="1">
    <citation type="submission" date="2019-08" db="EMBL/GenBank/DDBJ databases">
        <title>A chromosome-level genome assembly, high-density linkage maps, and genome scans reveal the genomic architecture of hybrid incompatibilities underlying speciation via character displacement in darters (Percidae: Etheostominae).</title>
        <authorList>
            <person name="Moran R.L."/>
            <person name="Catchen J.M."/>
            <person name="Fuller R.C."/>
        </authorList>
    </citation>
    <scope>NUCLEOTIDE SEQUENCE [LARGE SCALE GENOMIC DNA]</scope>
    <source>
        <strain evidence="1">EspeVRDwgs_2016</strain>
        <tissue evidence="1">Muscle</tissue>
    </source>
</reference>
<protein>
    <submittedName>
        <fullName evidence="1">Uncharacterized protein</fullName>
    </submittedName>
</protein>
<dbReference type="EMBL" id="VOFY01000017">
    <property type="protein sequence ID" value="KAA8583999.1"/>
    <property type="molecule type" value="Genomic_DNA"/>
</dbReference>
<evidence type="ECO:0000313" key="2">
    <source>
        <dbReference type="Proteomes" id="UP000327493"/>
    </source>
</evidence>
<evidence type="ECO:0000313" key="1">
    <source>
        <dbReference type="EMBL" id="KAA8583999.1"/>
    </source>
</evidence>
<organism evidence="1 2">
    <name type="scientific">Etheostoma spectabile</name>
    <name type="common">orangethroat darter</name>
    <dbReference type="NCBI Taxonomy" id="54343"/>
    <lineage>
        <taxon>Eukaryota</taxon>
        <taxon>Metazoa</taxon>
        <taxon>Chordata</taxon>
        <taxon>Craniata</taxon>
        <taxon>Vertebrata</taxon>
        <taxon>Euteleostomi</taxon>
        <taxon>Actinopterygii</taxon>
        <taxon>Neopterygii</taxon>
        <taxon>Teleostei</taxon>
        <taxon>Neoteleostei</taxon>
        <taxon>Acanthomorphata</taxon>
        <taxon>Eupercaria</taxon>
        <taxon>Perciformes</taxon>
        <taxon>Percoidei</taxon>
        <taxon>Percidae</taxon>
        <taxon>Etheostomatinae</taxon>
        <taxon>Etheostoma</taxon>
    </lineage>
</organism>
<accession>A0A5J5CSR7</accession>
<comment type="caution">
    <text evidence="1">The sequence shown here is derived from an EMBL/GenBank/DDBJ whole genome shotgun (WGS) entry which is preliminary data.</text>
</comment>
<dbReference type="AlphaFoldDB" id="A0A5J5CSR7"/>
<proteinExistence type="predicted"/>
<name>A0A5J5CSR7_9PERO</name>